<dbReference type="InterPro" id="IPR053781">
    <property type="entry name" value="F-box_AtFBL13-like"/>
</dbReference>
<dbReference type="Gene3D" id="1.20.1280.50">
    <property type="match status" value="1"/>
</dbReference>
<dbReference type="OrthoDB" id="594804at2759"/>
<accession>A0A3Q7Y139</accession>
<evidence type="ECO:0000313" key="3">
    <source>
        <dbReference type="RefSeq" id="XP_027191056.1"/>
    </source>
</evidence>
<dbReference type="Pfam" id="PF00646">
    <property type="entry name" value="F-box"/>
    <property type="match status" value="1"/>
</dbReference>
<dbReference type="Proteomes" id="UP000087171">
    <property type="component" value="Chromosome Ca6"/>
</dbReference>
<dbReference type="STRING" id="3827.A0A3Q7Y139"/>
<dbReference type="CDD" id="cd22160">
    <property type="entry name" value="F-box_AtFBL13-like"/>
    <property type="match status" value="1"/>
</dbReference>
<dbReference type="RefSeq" id="XP_027191056.1">
    <property type="nucleotide sequence ID" value="XM_027335255.1"/>
</dbReference>
<feature type="non-terminal residue" evidence="3">
    <location>
        <position position="1"/>
    </location>
</feature>
<dbReference type="Pfam" id="PF24758">
    <property type="entry name" value="LRR_At5g56370"/>
    <property type="match status" value="1"/>
</dbReference>
<dbReference type="SUPFAM" id="SSF81383">
    <property type="entry name" value="F-box domain"/>
    <property type="match status" value="1"/>
</dbReference>
<evidence type="ECO:0000313" key="2">
    <source>
        <dbReference type="Proteomes" id="UP000087171"/>
    </source>
</evidence>
<dbReference type="AlphaFoldDB" id="A0A3Q7Y139"/>
<dbReference type="InterPro" id="IPR055411">
    <property type="entry name" value="LRR_FXL15/At3g58940/PEG3-like"/>
</dbReference>
<dbReference type="InterPro" id="IPR036047">
    <property type="entry name" value="F-box-like_dom_sf"/>
</dbReference>
<protein>
    <submittedName>
        <fullName evidence="3">LOW QUALITY PROTEIN: FBD-associated F-box protein At4g13985-like</fullName>
    </submittedName>
</protein>
<feature type="domain" description="F-box" evidence="1">
    <location>
        <begin position="13"/>
        <end position="49"/>
    </location>
</feature>
<keyword evidence="2" id="KW-1185">Reference proteome</keyword>
<proteinExistence type="predicted"/>
<evidence type="ECO:0000259" key="1">
    <source>
        <dbReference type="PROSITE" id="PS50181"/>
    </source>
</evidence>
<dbReference type="PROSITE" id="PS50181">
    <property type="entry name" value="FBOX"/>
    <property type="match status" value="1"/>
</dbReference>
<sequence>LTDVVEHNVCDMNDMISELPEDVLLYILSLLPTKDAVRTSILATKWRNLWTCLSAFDFEILDCKSYDPESANCLLDLVQRLLHKSSRIERLCVQIFRTTNIDANKISYLMYSASKHEIQYLRLSLGDRSDKLVLLHSFFGFESLNELYLGLEYTLYISNGNFFPSLKTLVVSDENSVQRLFSGCPVLLELTLYNCYWENIKKISVAISTLKKLIICFNIFCVDYDHDMTVMIDAVNLLSLRCTCNPTIEFIPVNLTSIVDACIDLGYDYLDNELYAAHCAIKLLSGISNVKSLKLSNDTLQCESGNK</sequence>
<dbReference type="InterPro" id="IPR001810">
    <property type="entry name" value="F-box_dom"/>
</dbReference>
<dbReference type="KEGG" id="cam:101503311"/>
<dbReference type="PANTHER" id="PTHR31900:SF32">
    <property type="entry name" value="F-BOX_RNI_FBD-LIKE DOMAIN PROTEIN"/>
    <property type="match status" value="1"/>
</dbReference>
<gene>
    <name evidence="3" type="primary">LOC101503311</name>
</gene>
<dbReference type="InterPro" id="IPR050232">
    <property type="entry name" value="FBL13/AtMIF1-like"/>
</dbReference>
<name>A0A3Q7Y139_CICAR</name>
<reference evidence="3" key="2">
    <citation type="submission" date="2025-08" db="UniProtKB">
        <authorList>
            <consortium name="RefSeq"/>
        </authorList>
    </citation>
    <scope>IDENTIFICATION</scope>
    <source>
        <tissue evidence="3">Etiolated seedlings</tissue>
    </source>
</reference>
<dbReference type="SUPFAM" id="SSF52058">
    <property type="entry name" value="L domain-like"/>
    <property type="match status" value="1"/>
</dbReference>
<organism evidence="2 3">
    <name type="scientific">Cicer arietinum</name>
    <name type="common">Chickpea</name>
    <name type="synonym">Garbanzo</name>
    <dbReference type="NCBI Taxonomy" id="3827"/>
    <lineage>
        <taxon>Eukaryota</taxon>
        <taxon>Viridiplantae</taxon>
        <taxon>Streptophyta</taxon>
        <taxon>Embryophyta</taxon>
        <taxon>Tracheophyta</taxon>
        <taxon>Spermatophyta</taxon>
        <taxon>Magnoliopsida</taxon>
        <taxon>eudicotyledons</taxon>
        <taxon>Gunneridae</taxon>
        <taxon>Pentapetalae</taxon>
        <taxon>rosids</taxon>
        <taxon>fabids</taxon>
        <taxon>Fabales</taxon>
        <taxon>Fabaceae</taxon>
        <taxon>Papilionoideae</taxon>
        <taxon>50 kb inversion clade</taxon>
        <taxon>NPAAA clade</taxon>
        <taxon>Hologalegina</taxon>
        <taxon>IRL clade</taxon>
        <taxon>Cicereae</taxon>
        <taxon>Cicer</taxon>
    </lineage>
</organism>
<reference evidence="2" key="1">
    <citation type="journal article" date="2013" name="Nat. Biotechnol.">
        <title>Draft genome sequence of chickpea (Cicer arietinum) provides a resource for trait improvement.</title>
        <authorList>
            <person name="Varshney R.K."/>
            <person name="Song C."/>
            <person name="Saxena R.K."/>
            <person name="Azam S."/>
            <person name="Yu S."/>
            <person name="Sharpe A.G."/>
            <person name="Cannon S."/>
            <person name="Baek J."/>
            <person name="Rosen B.D."/>
            <person name="Tar'an B."/>
            <person name="Millan T."/>
            <person name="Zhang X."/>
            <person name="Ramsay L.D."/>
            <person name="Iwata A."/>
            <person name="Wang Y."/>
            <person name="Nelson W."/>
            <person name="Farmer A.D."/>
            <person name="Gaur P.M."/>
            <person name="Soderlund C."/>
            <person name="Penmetsa R.V."/>
            <person name="Xu C."/>
            <person name="Bharti A.K."/>
            <person name="He W."/>
            <person name="Winter P."/>
            <person name="Zhao S."/>
            <person name="Hane J.K."/>
            <person name="Carrasquilla-Garcia N."/>
            <person name="Condie J.A."/>
            <person name="Upadhyaya H.D."/>
            <person name="Luo M.C."/>
            <person name="Thudi M."/>
            <person name="Gowda C.L."/>
            <person name="Singh N.P."/>
            <person name="Lichtenzveig J."/>
            <person name="Gali K.K."/>
            <person name="Rubio J."/>
            <person name="Nadarajan N."/>
            <person name="Dolezel J."/>
            <person name="Bansal K.C."/>
            <person name="Xu X."/>
            <person name="Edwards D."/>
            <person name="Zhang G."/>
            <person name="Kahl G."/>
            <person name="Gil J."/>
            <person name="Singh K.B."/>
            <person name="Datta S.K."/>
            <person name="Jackson S.A."/>
            <person name="Wang J."/>
            <person name="Cook D.R."/>
        </authorList>
    </citation>
    <scope>NUCLEOTIDE SEQUENCE [LARGE SCALE GENOMIC DNA]</scope>
    <source>
        <strain evidence="2">cv. CDC Frontier</strain>
    </source>
</reference>
<dbReference type="PANTHER" id="PTHR31900">
    <property type="entry name" value="F-BOX/RNI SUPERFAMILY PROTEIN-RELATED"/>
    <property type="match status" value="1"/>
</dbReference>